<dbReference type="PROSITE" id="PS50983">
    <property type="entry name" value="FE_B12_PBP"/>
    <property type="match status" value="1"/>
</dbReference>
<dbReference type="InterPro" id="IPR054828">
    <property type="entry name" value="Vit_B12_bind_prot"/>
</dbReference>
<name>A0A1E7DBU9_ALTMA</name>
<dbReference type="Pfam" id="PF01497">
    <property type="entry name" value="Peripla_BP_2"/>
    <property type="match status" value="1"/>
</dbReference>
<dbReference type="Gene3D" id="3.40.50.1980">
    <property type="entry name" value="Nitrogenase molybdenum iron protein domain"/>
    <property type="match status" value="2"/>
</dbReference>
<dbReference type="PANTHER" id="PTHR30535">
    <property type="entry name" value="VITAMIN B12-BINDING PROTEIN"/>
    <property type="match status" value="1"/>
</dbReference>
<dbReference type="Proteomes" id="UP000095392">
    <property type="component" value="Unassembled WGS sequence"/>
</dbReference>
<proteinExistence type="predicted"/>
<dbReference type="SUPFAM" id="SSF53807">
    <property type="entry name" value="Helical backbone' metal receptor"/>
    <property type="match status" value="1"/>
</dbReference>
<reference evidence="3 4" key="1">
    <citation type="submission" date="2016-09" db="EMBL/GenBank/DDBJ databases">
        <title>Draft Genome Sequence of four Alteromonas macleodii strains isolated from copper coupons and grown long-term at elevated copper levels.</title>
        <authorList>
            <person name="Cusick K."/>
            <person name="Dale J."/>
            <person name="Little B."/>
            <person name="Biffinger J."/>
        </authorList>
    </citation>
    <scope>NUCLEOTIDE SEQUENCE [LARGE SCALE GENOMIC DNA]</scope>
    <source>
        <strain evidence="3 4">KCP01</strain>
    </source>
</reference>
<dbReference type="InterPro" id="IPR002491">
    <property type="entry name" value="ABC_transptr_periplasmic_BD"/>
</dbReference>
<sequence>MKTAVMMKTIFFVILSYLPLLTFANSESDAETKHLAHSDQFASADVAPSSESSALSNSVELKIVSLAPHLTEWAFSLGLGPNLVGVSDYSDYPDAAKNIKRVADFQGADIATIVALEPDLILAWDGGNKPQDIHKLSSMGLNVFSSKVENITDIASEIKRLGALTNTQKQATQLSNDFLNELAELRSKYDKSSLIPVFYYSWTAPLMTIGPNAWGNQLLNVCGAQTLFADSPVDYPQVALKDVLTRQPHALIAASKSTHSELEVFWRDHRSFLKAPLIVVDPDVTSRFSLRLINELKVLCKGIKESA</sequence>
<dbReference type="CDD" id="cd01144">
    <property type="entry name" value="BtuF"/>
    <property type="match status" value="1"/>
</dbReference>
<organism evidence="3 4">
    <name type="scientific">Alteromonas macleodii</name>
    <name type="common">Pseudoalteromonas macleodii</name>
    <dbReference type="NCBI Taxonomy" id="28108"/>
    <lineage>
        <taxon>Bacteria</taxon>
        <taxon>Pseudomonadati</taxon>
        <taxon>Pseudomonadota</taxon>
        <taxon>Gammaproteobacteria</taxon>
        <taxon>Alteromonadales</taxon>
        <taxon>Alteromonadaceae</taxon>
        <taxon>Alteromonas/Salinimonas group</taxon>
        <taxon>Alteromonas</taxon>
    </lineage>
</organism>
<dbReference type="AlphaFoldDB" id="A0A1E7DBU9"/>
<keyword evidence="1" id="KW-0732">Signal</keyword>
<dbReference type="GO" id="GO:0071281">
    <property type="term" value="P:cellular response to iron ion"/>
    <property type="evidence" value="ECO:0007669"/>
    <property type="project" value="TreeGrafter"/>
</dbReference>
<dbReference type="RefSeq" id="WP_170826515.1">
    <property type="nucleotide sequence ID" value="NZ_CP012202.1"/>
</dbReference>
<accession>A0A1E7DBU9</accession>
<dbReference type="NCBIfam" id="NF038402">
    <property type="entry name" value="TroA_like"/>
    <property type="match status" value="1"/>
</dbReference>
<keyword evidence="4" id="KW-1185">Reference proteome</keyword>
<dbReference type="InterPro" id="IPR050902">
    <property type="entry name" value="ABC_Transporter_SBP"/>
</dbReference>
<dbReference type="EMBL" id="MIPY01000021">
    <property type="protein sequence ID" value="OES29222.1"/>
    <property type="molecule type" value="Genomic_DNA"/>
</dbReference>
<evidence type="ECO:0000313" key="4">
    <source>
        <dbReference type="Proteomes" id="UP000095392"/>
    </source>
</evidence>
<comment type="caution">
    <text evidence="3">The sequence shown here is derived from an EMBL/GenBank/DDBJ whole genome shotgun (WGS) entry which is preliminary data.</text>
</comment>
<dbReference type="PANTHER" id="PTHR30535:SF34">
    <property type="entry name" value="MOLYBDATE-BINDING PROTEIN MOLA"/>
    <property type="match status" value="1"/>
</dbReference>
<evidence type="ECO:0000259" key="2">
    <source>
        <dbReference type="PROSITE" id="PS50983"/>
    </source>
</evidence>
<evidence type="ECO:0000313" key="3">
    <source>
        <dbReference type="EMBL" id="OES29222.1"/>
    </source>
</evidence>
<evidence type="ECO:0000256" key="1">
    <source>
        <dbReference type="ARBA" id="ARBA00022729"/>
    </source>
</evidence>
<protein>
    <submittedName>
        <fullName evidence="3">Periplasmic binding family protein</fullName>
    </submittedName>
</protein>
<gene>
    <name evidence="3" type="ORF">BFV95_3220</name>
</gene>
<feature type="domain" description="Fe/B12 periplasmic-binding" evidence="2">
    <location>
        <begin position="62"/>
        <end position="307"/>
    </location>
</feature>